<comment type="similarity">
    <text evidence="5">Belongs to the NAGSA dehydrogenase family. Type 1 subfamily.</text>
</comment>
<dbReference type="InterPro" id="IPR058924">
    <property type="entry name" value="AGPR_dimerisation_dom"/>
</dbReference>
<dbReference type="Gene3D" id="3.30.360.10">
    <property type="entry name" value="Dihydrodipicolinate Reductase, domain 2"/>
    <property type="match status" value="1"/>
</dbReference>
<dbReference type="InterPro" id="IPR036291">
    <property type="entry name" value="NAD(P)-bd_dom_sf"/>
</dbReference>
<feature type="active site" evidence="5 6">
    <location>
        <position position="137"/>
    </location>
</feature>
<keyword evidence="3 5" id="KW-0521">NADP</keyword>
<keyword evidence="1 5" id="KW-0055">Arginine biosynthesis</keyword>
<evidence type="ECO:0000256" key="5">
    <source>
        <dbReference type="HAMAP-Rule" id="MF_00150"/>
    </source>
</evidence>
<dbReference type="OrthoDB" id="9801289at2"/>
<dbReference type="Proteomes" id="UP000076923">
    <property type="component" value="Unassembled WGS sequence"/>
</dbReference>
<dbReference type="InterPro" id="IPR000534">
    <property type="entry name" value="Semialdehyde_DH_NAD-bd"/>
</dbReference>
<dbReference type="PANTHER" id="PTHR32338">
    <property type="entry name" value="N-ACETYL-GAMMA-GLUTAMYL-PHOSPHATE REDUCTASE, CHLOROPLASTIC-RELATED-RELATED"/>
    <property type="match status" value="1"/>
</dbReference>
<dbReference type="PANTHER" id="PTHR32338:SF10">
    <property type="entry name" value="N-ACETYL-GAMMA-GLUTAMYL-PHOSPHATE REDUCTASE, CHLOROPLASTIC-RELATED"/>
    <property type="match status" value="1"/>
</dbReference>
<evidence type="ECO:0000256" key="3">
    <source>
        <dbReference type="ARBA" id="ARBA00022857"/>
    </source>
</evidence>
<evidence type="ECO:0000256" key="1">
    <source>
        <dbReference type="ARBA" id="ARBA00022571"/>
    </source>
</evidence>
<dbReference type="SUPFAM" id="SSF51735">
    <property type="entry name" value="NAD(P)-binding Rossmann-fold domains"/>
    <property type="match status" value="1"/>
</dbReference>
<dbReference type="NCBIfam" id="TIGR01850">
    <property type="entry name" value="argC"/>
    <property type="match status" value="1"/>
</dbReference>
<dbReference type="PROSITE" id="PS01224">
    <property type="entry name" value="ARGC"/>
    <property type="match status" value="1"/>
</dbReference>
<dbReference type="GO" id="GO:0006526">
    <property type="term" value="P:L-arginine biosynthetic process"/>
    <property type="evidence" value="ECO:0007669"/>
    <property type="project" value="UniProtKB-UniRule"/>
</dbReference>
<evidence type="ECO:0000256" key="6">
    <source>
        <dbReference type="PROSITE-ProRule" id="PRU10010"/>
    </source>
</evidence>
<dbReference type="SMART" id="SM00859">
    <property type="entry name" value="Semialdhyde_dh"/>
    <property type="match status" value="1"/>
</dbReference>
<dbReference type="CDD" id="cd17895">
    <property type="entry name" value="AGPR_1_N"/>
    <property type="match status" value="1"/>
</dbReference>
<protein>
    <recommendedName>
        <fullName evidence="5">N-acetyl-gamma-glutamyl-phosphate reductase</fullName>
        <shortName evidence="5">AGPR</shortName>
        <ecNumber evidence="5">1.2.1.38</ecNumber>
    </recommendedName>
    <alternativeName>
        <fullName evidence="5">N-acetyl-glutamate semialdehyde dehydrogenase</fullName>
        <shortName evidence="5">NAGSA dehydrogenase</shortName>
    </alternativeName>
</protein>
<keyword evidence="5" id="KW-0963">Cytoplasm</keyword>
<dbReference type="HAMAP" id="MF_00150">
    <property type="entry name" value="ArgC_type1"/>
    <property type="match status" value="1"/>
</dbReference>
<dbReference type="Pfam" id="PF01118">
    <property type="entry name" value="Semialdhyde_dh"/>
    <property type="match status" value="1"/>
</dbReference>
<dbReference type="RefSeq" id="WP_068449690.1">
    <property type="nucleotide sequence ID" value="NZ_CP150660.1"/>
</dbReference>
<dbReference type="Pfam" id="PF22698">
    <property type="entry name" value="Semialdhyde_dhC_1"/>
    <property type="match status" value="1"/>
</dbReference>
<comment type="subcellular location">
    <subcellularLocation>
        <location evidence="5">Cytoplasm</location>
    </subcellularLocation>
</comment>
<accession>A0A176TAW9</accession>
<keyword evidence="9" id="KW-1185">Reference proteome</keyword>
<keyword evidence="4 5" id="KW-0560">Oxidoreductase</keyword>
<evidence type="ECO:0000256" key="4">
    <source>
        <dbReference type="ARBA" id="ARBA00023002"/>
    </source>
</evidence>
<dbReference type="GO" id="GO:0003942">
    <property type="term" value="F:N-acetyl-gamma-glutamyl-phosphate reductase activity"/>
    <property type="evidence" value="ECO:0007669"/>
    <property type="project" value="UniProtKB-UniRule"/>
</dbReference>
<dbReference type="GO" id="GO:0070401">
    <property type="term" value="F:NADP+ binding"/>
    <property type="evidence" value="ECO:0007669"/>
    <property type="project" value="InterPro"/>
</dbReference>
<evidence type="ECO:0000313" key="9">
    <source>
        <dbReference type="Proteomes" id="UP000076923"/>
    </source>
</evidence>
<dbReference type="SUPFAM" id="SSF55347">
    <property type="entry name" value="Glyceraldehyde-3-phosphate dehydrogenase-like, C-terminal domain"/>
    <property type="match status" value="1"/>
</dbReference>
<dbReference type="EC" id="1.2.1.38" evidence="5"/>
<comment type="function">
    <text evidence="5">Catalyzes the NADPH-dependent reduction of N-acetyl-5-glutamyl phosphate to yield N-acetyl-L-glutamate 5-semialdehyde.</text>
</comment>
<evidence type="ECO:0000256" key="2">
    <source>
        <dbReference type="ARBA" id="ARBA00022605"/>
    </source>
</evidence>
<dbReference type="GO" id="GO:0005737">
    <property type="term" value="C:cytoplasm"/>
    <property type="evidence" value="ECO:0007669"/>
    <property type="project" value="UniProtKB-SubCell"/>
</dbReference>
<organism evidence="8 9">
    <name type="scientific">Polaribacter atrinae</name>
    <dbReference type="NCBI Taxonomy" id="1333662"/>
    <lineage>
        <taxon>Bacteria</taxon>
        <taxon>Pseudomonadati</taxon>
        <taxon>Bacteroidota</taxon>
        <taxon>Flavobacteriia</taxon>
        <taxon>Flavobacteriales</taxon>
        <taxon>Flavobacteriaceae</taxon>
    </lineage>
</organism>
<name>A0A176TAW9_9FLAO</name>
<dbReference type="InterPro" id="IPR050085">
    <property type="entry name" value="AGPR"/>
</dbReference>
<gene>
    <name evidence="5" type="primary">argC</name>
    <name evidence="8" type="ORF">LPB303_08965</name>
</gene>
<dbReference type="Gene3D" id="3.40.50.720">
    <property type="entry name" value="NAD(P)-binding Rossmann-like Domain"/>
    <property type="match status" value="1"/>
</dbReference>
<dbReference type="CDD" id="cd23934">
    <property type="entry name" value="AGPR_1_C"/>
    <property type="match status" value="1"/>
</dbReference>
<proteinExistence type="inferred from homology"/>
<dbReference type="InterPro" id="IPR000706">
    <property type="entry name" value="AGPR_type-1"/>
</dbReference>
<dbReference type="InterPro" id="IPR023013">
    <property type="entry name" value="AGPR_AS"/>
</dbReference>
<evidence type="ECO:0000259" key="7">
    <source>
        <dbReference type="SMART" id="SM00859"/>
    </source>
</evidence>
<dbReference type="EMBL" id="LVWE01000032">
    <property type="protein sequence ID" value="OAD45058.1"/>
    <property type="molecule type" value="Genomic_DNA"/>
</dbReference>
<dbReference type="STRING" id="1333662.LPB303_08965"/>
<comment type="caution">
    <text evidence="8">The sequence shown here is derived from an EMBL/GenBank/DDBJ whole genome shotgun (WGS) entry which is preliminary data.</text>
</comment>
<reference evidence="8 9" key="1">
    <citation type="submission" date="2016-02" db="EMBL/GenBank/DDBJ databases">
        <title>Draft genome sequence of Polaribacter atrinae KACC17473.</title>
        <authorList>
            <person name="Shin S.-K."/>
            <person name="Yi H."/>
        </authorList>
    </citation>
    <scope>NUCLEOTIDE SEQUENCE [LARGE SCALE GENOMIC DNA]</scope>
    <source>
        <strain evidence="8 9">KACC 17473</strain>
    </source>
</reference>
<sequence>MKKLEVGIIGGAGYTAGELIRLLLNHPETNINFVYSTSNAGNKLYKVHQDLIGDTEIDFTSEINTDVDVLFLCLGHGNSTAFLEKTTFSDNTKIIDLSNDFRLLADKNFEGKEFIYGLPELDKESIKTAKYIANPGCFATALQLAILPLAANGLLQNDIHINAVTGATGAGTSLSTTTHFTYRDNNFSHYKAFNHQHLGEINQSVNRLQSDFNSEINFMPNRGNFSRGIFATTYTKFEGSIEEATKMYKEYYKDAAFTFVSDTDVHMKQVVNTNKCIIGLEKHGNKLLITSTIDNLLKGASGAAIQNLNLMYGFEESLGLNLKANYF</sequence>
<dbReference type="GO" id="GO:0051287">
    <property type="term" value="F:NAD binding"/>
    <property type="evidence" value="ECO:0007669"/>
    <property type="project" value="InterPro"/>
</dbReference>
<comment type="catalytic activity">
    <reaction evidence="5">
        <text>N-acetyl-L-glutamate 5-semialdehyde + phosphate + NADP(+) = N-acetyl-L-glutamyl 5-phosphate + NADPH + H(+)</text>
        <dbReference type="Rhea" id="RHEA:21588"/>
        <dbReference type="ChEBI" id="CHEBI:15378"/>
        <dbReference type="ChEBI" id="CHEBI:29123"/>
        <dbReference type="ChEBI" id="CHEBI:43474"/>
        <dbReference type="ChEBI" id="CHEBI:57783"/>
        <dbReference type="ChEBI" id="CHEBI:57936"/>
        <dbReference type="ChEBI" id="CHEBI:58349"/>
        <dbReference type="EC" id="1.2.1.38"/>
    </reaction>
</comment>
<dbReference type="UniPathway" id="UPA00068">
    <property type="reaction ID" value="UER00108"/>
</dbReference>
<comment type="pathway">
    <text evidence="5">Amino-acid biosynthesis; L-arginine biosynthesis; N(2)-acetyl-L-ornithine from L-glutamate: step 3/4.</text>
</comment>
<feature type="domain" description="Semialdehyde dehydrogenase NAD-binding" evidence="7">
    <location>
        <begin position="5"/>
        <end position="129"/>
    </location>
</feature>
<dbReference type="AlphaFoldDB" id="A0A176TAW9"/>
<evidence type="ECO:0000313" key="8">
    <source>
        <dbReference type="EMBL" id="OAD45058.1"/>
    </source>
</evidence>
<keyword evidence="2 5" id="KW-0028">Amino-acid biosynthesis</keyword>